<comment type="caution">
    <text evidence="1">The sequence shown here is derived from an EMBL/GenBank/DDBJ whole genome shotgun (WGS) entry which is preliminary data.</text>
</comment>
<feature type="non-terminal residue" evidence="1">
    <location>
        <position position="1"/>
    </location>
</feature>
<dbReference type="EMBL" id="NESQ01000039">
    <property type="protein sequence ID" value="PUU81809.1"/>
    <property type="molecule type" value="Genomic_DNA"/>
</dbReference>
<evidence type="ECO:0000313" key="2">
    <source>
        <dbReference type="Proteomes" id="UP000244722"/>
    </source>
</evidence>
<keyword evidence="2" id="KW-1185">Reference proteome</keyword>
<sequence>FFSLFLSLPTSRGAGKCISGIALWVSYSFDCLNLNLNRCRGLLCPLSILHLSRILINHKGLGPFYNPGIFHHLSSGIPPDPLHLHRAMSPAPR</sequence>
<dbReference type="Proteomes" id="UP000244722">
    <property type="component" value="Unassembled WGS sequence"/>
</dbReference>
<accession>A0A2T7A241</accession>
<gene>
    <name evidence="1" type="ORF">B9Z19DRAFT_1163539</name>
</gene>
<proteinExistence type="predicted"/>
<organism evidence="1 2">
    <name type="scientific">Tuber borchii</name>
    <name type="common">White truffle</name>
    <dbReference type="NCBI Taxonomy" id="42251"/>
    <lineage>
        <taxon>Eukaryota</taxon>
        <taxon>Fungi</taxon>
        <taxon>Dikarya</taxon>
        <taxon>Ascomycota</taxon>
        <taxon>Pezizomycotina</taxon>
        <taxon>Pezizomycetes</taxon>
        <taxon>Pezizales</taxon>
        <taxon>Tuberaceae</taxon>
        <taxon>Tuber</taxon>
    </lineage>
</organism>
<dbReference type="AlphaFoldDB" id="A0A2T7A241"/>
<protein>
    <submittedName>
        <fullName evidence="1">Uncharacterized protein</fullName>
    </submittedName>
</protein>
<reference evidence="1 2" key="1">
    <citation type="submission" date="2017-04" db="EMBL/GenBank/DDBJ databases">
        <title>Draft genome sequence of Tuber borchii Vittad., a whitish edible truffle.</title>
        <authorList>
            <consortium name="DOE Joint Genome Institute"/>
            <person name="Murat C."/>
            <person name="Kuo A."/>
            <person name="Barry K.W."/>
            <person name="Clum A."/>
            <person name="Dockter R.B."/>
            <person name="Fauchery L."/>
            <person name="Iotti M."/>
            <person name="Kohler A."/>
            <person name="Labutti K."/>
            <person name="Lindquist E.A."/>
            <person name="Lipzen A."/>
            <person name="Ohm R.A."/>
            <person name="Wang M."/>
            <person name="Grigoriev I.V."/>
            <person name="Zambonelli A."/>
            <person name="Martin F.M."/>
        </authorList>
    </citation>
    <scope>NUCLEOTIDE SEQUENCE [LARGE SCALE GENOMIC DNA]</scope>
    <source>
        <strain evidence="1 2">Tbo3840</strain>
    </source>
</reference>
<name>A0A2T7A241_TUBBO</name>
<evidence type="ECO:0000313" key="1">
    <source>
        <dbReference type="EMBL" id="PUU81809.1"/>
    </source>
</evidence>